<keyword evidence="9" id="KW-0233">DNA recombination</keyword>
<dbReference type="GO" id="GO:0051276">
    <property type="term" value="P:chromosome organization"/>
    <property type="evidence" value="ECO:0007669"/>
    <property type="project" value="InterPro"/>
</dbReference>
<dbReference type="InterPro" id="IPR036277">
    <property type="entry name" value="SMC_hinge_sf"/>
</dbReference>
<comment type="subcellular location">
    <subcellularLocation>
        <location evidence="2">Chromosome</location>
    </subcellularLocation>
    <subcellularLocation>
        <location evidence="1">Nucleus</location>
    </subcellularLocation>
</comment>
<feature type="compositionally biased region" description="Polar residues" evidence="13">
    <location>
        <begin position="53"/>
        <end position="64"/>
    </location>
</feature>
<evidence type="ECO:0000256" key="3">
    <source>
        <dbReference type="ARBA" id="ARBA00006793"/>
    </source>
</evidence>
<evidence type="ECO:0000313" key="15">
    <source>
        <dbReference type="Proteomes" id="UP000504606"/>
    </source>
</evidence>
<evidence type="ECO:0000259" key="14">
    <source>
        <dbReference type="Pfam" id="PF02463"/>
    </source>
</evidence>
<dbReference type="GeneID" id="113214232"/>
<protein>
    <submittedName>
        <fullName evidence="16">Structural maintenance of chromosomes protein 6-like isoform X1</fullName>
    </submittedName>
</protein>
<keyword evidence="6" id="KW-0227">DNA damage</keyword>
<keyword evidence="11" id="KW-0539">Nucleus</keyword>
<dbReference type="Pfam" id="PF02463">
    <property type="entry name" value="SMC_N"/>
    <property type="match status" value="1"/>
</dbReference>
<name>A0A6J1T8Y9_FRAOC</name>
<dbReference type="Gene3D" id="3.40.50.300">
    <property type="entry name" value="P-loop containing nucleotide triphosphate hydrolases"/>
    <property type="match status" value="2"/>
</dbReference>
<dbReference type="GO" id="GO:0005524">
    <property type="term" value="F:ATP binding"/>
    <property type="evidence" value="ECO:0007669"/>
    <property type="project" value="UniProtKB-KW"/>
</dbReference>
<dbReference type="GO" id="GO:0005634">
    <property type="term" value="C:nucleus"/>
    <property type="evidence" value="ECO:0007669"/>
    <property type="project" value="UniProtKB-SubCell"/>
</dbReference>
<dbReference type="PANTHER" id="PTHR19306:SF6">
    <property type="entry name" value="STRUCTURAL MAINTENANCE OF CHROMOSOMES PROTEIN 6"/>
    <property type="match status" value="1"/>
</dbReference>
<proteinExistence type="inferred from homology"/>
<feature type="coiled-coil region" evidence="12">
    <location>
        <begin position="305"/>
        <end position="495"/>
    </location>
</feature>
<dbReference type="SUPFAM" id="SSF52540">
    <property type="entry name" value="P-loop containing nucleoside triphosphate hydrolases"/>
    <property type="match status" value="1"/>
</dbReference>
<accession>A0A6J1T8Y9</accession>
<comment type="similarity">
    <text evidence="3">Belongs to the SMC family. SMC6 subfamily.</text>
</comment>
<dbReference type="InterPro" id="IPR003395">
    <property type="entry name" value="RecF/RecN/SMC_N"/>
</dbReference>
<feature type="domain" description="RecF/RecN/SMC N-terminal" evidence="14">
    <location>
        <begin position="73"/>
        <end position="1105"/>
    </location>
</feature>
<evidence type="ECO:0000256" key="4">
    <source>
        <dbReference type="ARBA" id="ARBA00022454"/>
    </source>
</evidence>
<feature type="compositionally biased region" description="Basic and acidic residues" evidence="13">
    <location>
        <begin position="859"/>
        <end position="901"/>
    </location>
</feature>
<dbReference type="PANTHER" id="PTHR19306">
    <property type="entry name" value="STRUCTURAL MAINTENANCE OF CHROMOSOMES 5,6 SMC5, SMC6"/>
    <property type="match status" value="1"/>
</dbReference>
<dbReference type="GO" id="GO:0000724">
    <property type="term" value="P:double-strand break repair via homologous recombination"/>
    <property type="evidence" value="ECO:0007669"/>
    <property type="project" value="TreeGrafter"/>
</dbReference>
<dbReference type="RefSeq" id="XP_026289327.1">
    <property type="nucleotide sequence ID" value="XM_026433542.2"/>
</dbReference>
<evidence type="ECO:0000256" key="12">
    <source>
        <dbReference type="SAM" id="Coils"/>
    </source>
</evidence>
<feature type="coiled-coil region" evidence="12">
    <location>
        <begin position="252"/>
        <end position="279"/>
    </location>
</feature>
<evidence type="ECO:0000256" key="10">
    <source>
        <dbReference type="ARBA" id="ARBA00023204"/>
    </source>
</evidence>
<keyword evidence="10" id="KW-0234">DNA repair</keyword>
<reference evidence="16" key="1">
    <citation type="submission" date="2025-08" db="UniProtKB">
        <authorList>
            <consortium name="RefSeq"/>
        </authorList>
    </citation>
    <scope>IDENTIFICATION</scope>
    <source>
        <tissue evidence="16">Whole organism</tissue>
    </source>
</reference>
<dbReference type="GO" id="GO:0030915">
    <property type="term" value="C:Smc5-Smc6 complex"/>
    <property type="evidence" value="ECO:0007669"/>
    <property type="project" value="TreeGrafter"/>
</dbReference>
<evidence type="ECO:0000256" key="2">
    <source>
        <dbReference type="ARBA" id="ARBA00004286"/>
    </source>
</evidence>
<organism evidence="15 16">
    <name type="scientific">Frankliniella occidentalis</name>
    <name type="common">Western flower thrips</name>
    <name type="synonym">Euthrips occidentalis</name>
    <dbReference type="NCBI Taxonomy" id="133901"/>
    <lineage>
        <taxon>Eukaryota</taxon>
        <taxon>Metazoa</taxon>
        <taxon>Ecdysozoa</taxon>
        <taxon>Arthropoda</taxon>
        <taxon>Hexapoda</taxon>
        <taxon>Insecta</taxon>
        <taxon>Pterygota</taxon>
        <taxon>Neoptera</taxon>
        <taxon>Paraneoptera</taxon>
        <taxon>Thysanoptera</taxon>
        <taxon>Terebrantia</taxon>
        <taxon>Thripoidea</taxon>
        <taxon>Thripidae</taxon>
        <taxon>Frankliniella</taxon>
    </lineage>
</organism>
<evidence type="ECO:0000256" key="8">
    <source>
        <dbReference type="ARBA" id="ARBA00023054"/>
    </source>
</evidence>
<dbReference type="AlphaFoldDB" id="A0A6J1T8Y9"/>
<sequence>MSLENSQYTFHSLQDVSKEDFNKEVDRITKEVDQAKDDGSAPGVPAKRGRYTQEASSQSQPSQIRPVSGTILEVVLEDFLCHANMKVTLNKEINFIVGRNGSGKSAILTALVVALGGSASTTGRGAALKDFIKHGCNSARVTCVISNAGAMSYKKEIYGEKISVVRTLHGTGGSAIKLRSERGKLISSKMEDLRAMTLQLGIQVDNPISVLDQNTARHFLAQSKPENKFELFMRATNLDTLQKIYVDITLSVDKIKQEIAKKERQLVDNNLEVKEAERMYKLLANLEIDRDRTIDLKMELLWAEVRDYMINLQRVQKDLAKAQKEKQHLEKVLSSAESTETEPLLQEIESLKTEVKAFEDEKKDYENNLKELKIQYSALTQKLRKIEQEKCLKERRIKDDMKTINEYKSEIRSQEQKMLPEHVEMRRKQKEEIHELQKLKEQKTEIRNAKDREAQELQRQLSAAKSELFPLQQKKRQHEETIRSLSTTLQGLQSNESNLSLFGPNMPELVRQIELCNKFKKRPVGPLGAYVKVKDPKWALAVECAMKSRLSTFVVENIDDQRLLQSLIKKTMTRGHPPSVVRCAFTTSPFDTSGTAARTSEYCNVLDIVEITNVVARNMLVDSCSLEKIMLIPSDDECYRLLSNVRSVPRNCGRAFTLNADTYMPAPRYGSYASNQRSATILQQSSRAEIISQTQQQIEELRETLQAVQQSIATTSNDTINISKQLEICRNAQKKLSAEILSATAKLERLKDIEQPDTNSVSVLREELQSREQELLQLKNSLDDIPAKVKFVEAEKDELKLKGSDVQAKLKEVNDRIENHQIKQKTCRDQLDELQSAKAGKKRKLEQVSKQEDQLIVRSNELEEKHTKARDAAVKYEDHVRSDLEDRKKAKEDREKAKEAADAAPSNSQKVEEIRLKEFQSQSNTKRNVEVIDRELRTLNKKLASAERALGENSGSIEVQYKEKLIAYKTTEKYIIQLKVNAEYMKLALEQRKGLYHTQKKLMNGVVSHQFTRVLRFRNCTGTVRVNFERKTLDISVGPVDEGERAGLGTSSLSGGERSYATMAFVIALWNVTELPFYYLDEFDVFMDMLNRQTVLTLLLRFAKQKVGFQFGFLTPLDTTAITGSDRVTIFRLADPRGNPQ</sequence>
<feature type="compositionally biased region" description="Basic and acidic residues" evidence="13">
    <location>
        <begin position="24"/>
        <end position="39"/>
    </location>
</feature>
<keyword evidence="4" id="KW-0158">Chromosome</keyword>
<gene>
    <name evidence="16" type="primary">LOC113214232</name>
</gene>
<evidence type="ECO:0000256" key="5">
    <source>
        <dbReference type="ARBA" id="ARBA00022741"/>
    </source>
</evidence>
<dbReference type="SUPFAM" id="SSF75553">
    <property type="entry name" value="Smc hinge domain"/>
    <property type="match status" value="1"/>
</dbReference>
<keyword evidence="5" id="KW-0547">Nucleotide-binding</keyword>
<dbReference type="Proteomes" id="UP000504606">
    <property type="component" value="Unplaced"/>
</dbReference>
<evidence type="ECO:0000256" key="6">
    <source>
        <dbReference type="ARBA" id="ARBA00022763"/>
    </source>
</evidence>
<dbReference type="OrthoDB" id="10072614at2759"/>
<keyword evidence="8 12" id="KW-0175">Coiled coil</keyword>
<dbReference type="GO" id="GO:0035861">
    <property type="term" value="C:site of double-strand break"/>
    <property type="evidence" value="ECO:0007669"/>
    <property type="project" value="TreeGrafter"/>
</dbReference>
<evidence type="ECO:0000313" key="16">
    <source>
        <dbReference type="RefSeq" id="XP_026289327.1"/>
    </source>
</evidence>
<evidence type="ECO:0000256" key="1">
    <source>
        <dbReference type="ARBA" id="ARBA00004123"/>
    </source>
</evidence>
<dbReference type="InterPro" id="IPR027417">
    <property type="entry name" value="P-loop_NTPase"/>
</dbReference>
<dbReference type="GO" id="GO:0003697">
    <property type="term" value="F:single-stranded DNA binding"/>
    <property type="evidence" value="ECO:0007669"/>
    <property type="project" value="TreeGrafter"/>
</dbReference>
<dbReference type="KEGG" id="foc:113214232"/>
<evidence type="ECO:0000256" key="7">
    <source>
        <dbReference type="ARBA" id="ARBA00022840"/>
    </source>
</evidence>
<evidence type="ECO:0000256" key="9">
    <source>
        <dbReference type="ARBA" id="ARBA00023172"/>
    </source>
</evidence>
<keyword evidence="15" id="KW-1185">Reference proteome</keyword>
<evidence type="ECO:0000256" key="13">
    <source>
        <dbReference type="SAM" id="MobiDB-lite"/>
    </source>
</evidence>
<feature type="region of interest" description="Disordered" evidence="13">
    <location>
        <begin position="859"/>
        <end position="911"/>
    </location>
</feature>
<feature type="region of interest" description="Disordered" evidence="13">
    <location>
        <begin position="24"/>
        <end position="64"/>
    </location>
</feature>
<keyword evidence="7" id="KW-0067">ATP-binding</keyword>
<evidence type="ECO:0000256" key="11">
    <source>
        <dbReference type="ARBA" id="ARBA00023242"/>
    </source>
</evidence>
<dbReference type="GO" id="GO:0003684">
    <property type="term" value="F:damaged DNA binding"/>
    <property type="evidence" value="ECO:0007669"/>
    <property type="project" value="TreeGrafter"/>
</dbReference>